<dbReference type="GO" id="GO:0030007">
    <property type="term" value="P:intracellular potassium ion homeostasis"/>
    <property type="evidence" value="ECO:0007669"/>
    <property type="project" value="InterPro"/>
</dbReference>
<feature type="transmembrane region" description="Helical" evidence="11">
    <location>
        <begin position="644"/>
        <end position="676"/>
    </location>
</feature>
<dbReference type="InterPro" id="IPR003445">
    <property type="entry name" value="Cat_transpt"/>
</dbReference>
<dbReference type="Pfam" id="PF02386">
    <property type="entry name" value="TrkH"/>
    <property type="match status" value="1"/>
</dbReference>
<keyword evidence="3" id="KW-0813">Transport</keyword>
<evidence type="ECO:0000256" key="8">
    <source>
        <dbReference type="ARBA" id="ARBA00023065"/>
    </source>
</evidence>
<feature type="compositionally biased region" description="Basic and acidic residues" evidence="10">
    <location>
        <begin position="391"/>
        <end position="404"/>
    </location>
</feature>
<comment type="subcellular location">
    <subcellularLocation>
        <location evidence="1">Membrane</location>
        <topology evidence="1">Multi-pass membrane protein</topology>
    </subcellularLocation>
</comment>
<feature type="compositionally biased region" description="Gly residues" evidence="10">
    <location>
        <begin position="271"/>
        <end position="287"/>
    </location>
</feature>
<evidence type="ECO:0000256" key="11">
    <source>
        <dbReference type="SAM" id="Phobius"/>
    </source>
</evidence>
<proteinExistence type="inferred from homology"/>
<evidence type="ECO:0000256" key="9">
    <source>
        <dbReference type="ARBA" id="ARBA00023136"/>
    </source>
</evidence>
<dbReference type="PIRSF" id="PIRSF002450">
    <property type="entry name" value="K+_transpter_TRK"/>
    <property type="match status" value="1"/>
</dbReference>
<keyword evidence="6" id="KW-0630">Potassium</keyword>
<keyword evidence="5 11" id="KW-0812">Transmembrane</keyword>
<evidence type="ECO:0000256" key="6">
    <source>
        <dbReference type="ARBA" id="ARBA00022958"/>
    </source>
</evidence>
<accession>A0A316YFC7</accession>
<dbReference type="GO" id="GO:0005886">
    <property type="term" value="C:plasma membrane"/>
    <property type="evidence" value="ECO:0007669"/>
    <property type="project" value="InterPro"/>
</dbReference>
<evidence type="ECO:0008006" key="14">
    <source>
        <dbReference type="Google" id="ProtNLM"/>
    </source>
</evidence>
<dbReference type="InterPro" id="IPR015958">
    <property type="entry name" value="Trk1_fungi"/>
</dbReference>
<protein>
    <recommendedName>
        <fullName evidence="14">Potassium transport protein</fullName>
    </recommendedName>
</protein>
<dbReference type="GeneID" id="37040886"/>
<dbReference type="STRING" id="215250.A0A316YFC7"/>
<evidence type="ECO:0000256" key="2">
    <source>
        <dbReference type="ARBA" id="ARBA00009137"/>
    </source>
</evidence>
<name>A0A316YFC7_9BASI</name>
<evidence type="ECO:0000256" key="3">
    <source>
        <dbReference type="ARBA" id="ARBA00022448"/>
    </source>
</evidence>
<feature type="transmembrane region" description="Helical" evidence="11">
    <location>
        <begin position="92"/>
        <end position="114"/>
    </location>
</feature>
<evidence type="ECO:0000256" key="4">
    <source>
        <dbReference type="ARBA" id="ARBA00022538"/>
    </source>
</evidence>
<dbReference type="GO" id="GO:1990573">
    <property type="term" value="P:potassium ion import across plasma membrane"/>
    <property type="evidence" value="ECO:0007669"/>
    <property type="project" value="TreeGrafter"/>
</dbReference>
<keyword evidence="8" id="KW-0406">Ion transport</keyword>
<feature type="transmembrane region" description="Helical" evidence="11">
    <location>
        <begin position="66"/>
        <end position="86"/>
    </location>
</feature>
<feature type="compositionally biased region" description="Low complexity" evidence="10">
    <location>
        <begin position="245"/>
        <end position="256"/>
    </location>
</feature>
<feature type="compositionally biased region" description="Gly residues" evidence="10">
    <location>
        <begin position="446"/>
        <end position="456"/>
    </location>
</feature>
<feature type="transmembrane region" description="Helical" evidence="11">
    <location>
        <begin position="756"/>
        <end position="780"/>
    </location>
</feature>
<evidence type="ECO:0000256" key="10">
    <source>
        <dbReference type="SAM" id="MobiDB-lite"/>
    </source>
</evidence>
<feature type="transmembrane region" description="Helical" evidence="11">
    <location>
        <begin position="34"/>
        <end position="54"/>
    </location>
</feature>
<feature type="transmembrane region" description="Helical" evidence="11">
    <location>
        <begin position="572"/>
        <end position="592"/>
    </location>
</feature>
<comment type="similarity">
    <text evidence="2">Belongs to the TrkH potassium transport family.</text>
</comment>
<feature type="compositionally biased region" description="Polar residues" evidence="10">
    <location>
        <begin position="176"/>
        <end position="185"/>
    </location>
</feature>
<keyword evidence="7 11" id="KW-1133">Transmembrane helix</keyword>
<evidence type="ECO:0000313" key="12">
    <source>
        <dbReference type="EMBL" id="PWN87902.1"/>
    </source>
</evidence>
<keyword evidence="4" id="KW-0633">Potassium transport</keyword>
<dbReference type="EMBL" id="KZ819639">
    <property type="protein sequence ID" value="PWN87902.1"/>
    <property type="molecule type" value="Genomic_DNA"/>
</dbReference>
<dbReference type="InterPro" id="IPR004773">
    <property type="entry name" value="K/Na_transp_Trk1/HKT1"/>
</dbReference>
<dbReference type="AlphaFoldDB" id="A0A316YFC7"/>
<evidence type="ECO:0000256" key="1">
    <source>
        <dbReference type="ARBA" id="ARBA00004141"/>
    </source>
</evidence>
<keyword evidence="9 11" id="KW-0472">Membrane</keyword>
<dbReference type="NCBIfam" id="TIGR00934">
    <property type="entry name" value="2a38euk"/>
    <property type="match status" value="1"/>
</dbReference>
<feature type="compositionally biased region" description="Basic and acidic residues" evidence="10">
    <location>
        <begin position="337"/>
        <end position="348"/>
    </location>
</feature>
<dbReference type="InParanoid" id="A0A316YFC7"/>
<dbReference type="PANTHER" id="PTHR31064">
    <property type="entry name" value="POTASSIUM TRANSPORT PROTEIN DDB_G0292412-RELATED"/>
    <property type="match status" value="1"/>
</dbReference>
<reference evidence="12 13" key="1">
    <citation type="journal article" date="2018" name="Mol. Biol. Evol.">
        <title>Broad Genomic Sampling Reveals a Smut Pathogenic Ancestry of the Fungal Clade Ustilaginomycotina.</title>
        <authorList>
            <person name="Kijpornyongpan T."/>
            <person name="Mondo S.J."/>
            <person name="Barry K."/>
            <person name="Sandor L."/>
            <person name="Lee J."/>
            <person name="Lipzen A."/>
            <person name="Pangilinan J."/>
            <person name="LaButti K."/>
            <person name="Hainaut M."/>
            <person name="Henrissat B."/>
            <person name="Grigoriev I.V."/>
            <person name="Spatafora J.W."/>
            <person name="Aime M.C."/>
        </authorList>
    </citation>
    <scope>NUCLEOTIDE SEQUENCE [LARGE SCALE GENOMIC DNA]</scope>
    <source>
        <strain evidence="12 13">MCA 4198</strain>
    </source>
</reference>
<evidence type="ECO:0000256" key="7">
    <source>
        <dbReference type="ARBA" id="ARBA00022989"/>
    </source>
</evidence>
<feature type="transmembrane region" description="Helical" evidence="11">
    <location>
        <begin position="697"/>
        <end position="716"/>
    </location>
</feature>
<evidence type="ECO:0000313" key="13">
    <source>
        <dbReference type="Proteomes" id="UP000245768"/>
    </source>
</evidence>
<organism evidence="12 13">
    <name type="scientific">Acaromyces ingoldii</name>
    <dbReference type="NCBI Taxonomy" id="215250"/>
    <lineage>
        <taxon>Eukaryota</taxon>
        <taxon>Fungi</taxon>
        <taxon>Dikarya</taxon>
        <taxon>Basidiomycota</taxon>
        <taxon>Ustilaginomycotina</taxon>
        <taxon>Exobasidiomycetes</taxon>
        <taxon>Exobasidiales</taxon>
        <taxon>Cryptobasidiaceae</taxon>
        <taxon>Acaromyces</taxon>
    </lineage>
</organism>
<dbReference type="GO" id="GO:0140107">
    <property type="term" value="F:high-affinity potassium ion transmembrane transporter activity"/>
    <property type="evidence" value="ECO:0007669"/>
    <property type="project" value="TreeGrafter"/>
</dbReference>
<keyword evidence="13" id="KW-1185">Reference proteome</keyword>
<feature type="non-terminal residue" evidence="12">
    <location>
        <position position="940"/>
    </location>
</feature>
<dbReference type="InterPro" id="IPR051143">
    <property type="entry name" value="TrkH_K-transport"/>
</dbReference>
<dbReference type="FunCoup" id="A0A316YFC7">
    <property type="interactions" value="56"/>
</dbReference>
<gene>
    <name evidence="12" type="ORF">FA10DRAFT_234060</name>
</gene>
<feature type="compositionally biased region" description="Basic and acidic residues" evidence="10">
    <location>
        <begin position="319"/>
        <end position="328"/>
    </location>
</feature>
<dbReference type="Proteomes" id="UP000245768">
    <property type="component" value="Unassembled WGS sequence"/>
</dbReference>
<dbReference type="PANTHER" id="PTHR31064:SF30">
    <property type="entry name" value="HIGH-AFFINITY POTASSIUM TRANSPORT PROTEIN-RELATED"/>
    <property type="match status" value="1"/>
</dbReference>
<sequence length="940" mass="104466">MSRAGSVPDFLKPTPRVKGASQKLWSFLANNLNFYRIHLTVFTLTPLVFSAIYWASNTTEIKYIDCLFVCVSAMTVTGLTPINLSISTPWQQAILFFLMCIGNISAVSITMVLIRRHFFRLKFDDVIRKSARARKRMQDVEVAHQKEKRKELIRLQRLVGLRKRHRRHPVGGEGSPRSSASTDSIASAELRAERKKKATKHKKGPLRADMIKRMDQPAVLINPMGMPSTAVREPTPEQPPPEQPTPEQQQQQQQQQSVMSRSPSAHFAASTGGGGGILASSGGGPDESGGDDQQPNVRIALPDESQRRRSNVTAMPRTAEPHRTRFSDAADDDDAAADERRPARRTSDPTRGGQLTHHARHGSDVGAIRPLVTRPAPDFPRAQTVEFSEPYVDRERRSVNHDRSAATTTAFSPGAAQSLGPGSASLRNRVPTLDFERTPTMRSSTGQGGYGYGGYGRRNTGVPMTRTQTTSKERGFGGFPTPFEIAGFALKKALPQLEERFSRSTTMPRTATFASTYSATGANVDPNTRSAPYLSFDATVSRNSRFHELTETQRDELGGVEYRAIDLLAKLLPAYWFGINFLMVVLVAPWLASASAVTVHRVFAEQGATAPDTTWFWFFQVISAYSNTGFSLIDTSMIQMADQYFMLIPIGLLILAGNTAFPIFLRFFIWLCSLCVPKSSRVYETLRFLLDHPRRCFVYLFPSAQTWFLLLVLVVLNSTDWIFFQVLDIGNPVIEAWSVGQRTFDGLFQSIAVRAAGFQIISLLALAPAVQFLYIVMMYISAYPIAMSVRNTNVYEERSLGIYNDSDETPPAYDDGALNTGGAKVWGTYLAAHARRQLAFDIWWLGFALWLICIIEKTNIEDPASNGWFTVFSCLFELTSAYGTVGLSTGTPYDNFSLSGRFSTLSKLVVIAVMLRGRHRGLPVAIDRAILLPSDLEYED</sequence>
<feature type="compositionally biased region" description="Basic residues" evidence="10">
    <location>
        <begin position="193"/>
        <end position="205"/>
    </location>
</feature>
<dbReference type="OrthoDB" id="9999863at2759"/>
<evidence type="ECO:0000256" key="5">
    <source>
        <dbReference type="ARBA" id="ARBA00022692"/>
    </source>
</evidence>
<dbReference type="RefSeq" id="XP_025375100.1">
    <property type="nucleotide sequence ID" value="XM_025518970.1"/>
</dbReference>
<feature type="region of interest" description="Disordered" evidence="10">
    <location>
        <begin position="163"/>
        <end position="463"/>
    </location>
</feature>